<dbReference type="InterPro" id="IPR000073">
    <property type="entry name" value="AB_hydrolase_1"/>
</dbReference>
<dbReference type="PANTHER" id="PTHR43433">
    <property type="entry name" value="HYDROLASE, ALPHA/BETA FOLD FAMILY PROTEIN"/>
    <property type="match status" value="1"/>
</dbReference>
<keyword evidence="3" id="KW-1185">Reference proteome</keyword>
<dbReference type="GO" id="GO:0004806">
    <property type="term" value="F:triacylglycerol lipase activity"/>
    <property type="evidence" value="ECO:0007669"/>
    <property type="project" value="TreeGrafter"/>
</dbReference>
<dbReference type="PANTHER" id="PTHR43433:SF5">
    <property type="entry name" value="AB HYDROLASE-1 DOMAIN-CONTAINING PROTEIN"/>
    <property type="match status" value="1"/>
</dbReference>
<protein>
    <submittedName>
        <fullName evidence="2">Esterase</fullName>
    </submittedName>
</protein>
<proteinExistence type="predicted"/>
<dbReference type="InterPro" id="IPR050471">
    <property type="entry name" value="AB_hydrolase"/>
</dbReference>
<dbReference type="PATRIC" id="fig|518642.10.peg.2412"/>
<dbReference type="SUPFAM" id="SSF53474">
    <property type="entry name" value="alpha/beta-Hydrolases"/>
    <property type="match status" value="1"/>
</dbReference>
<accession>A0A1E7L5I5</accession>
<organism evidence="2 3">
    <name type="scientific">Streptomyces nanshensis</name>
    <dbReference type="NCBI Taxonomy" id="518642"/>
    <lineage>
        <taxon>Bacteria</taxon>
        <taxon>Bacillati</taxon>
        <taxon>Actinomycetota</taxon>
        <taxon>Actinomycetes</taxon>
        <taxon>Kitasatosporales</taxon>
        <taxon>Streptomycetaceae</taxon>
        <taxon>Streptomyces</taxon>
    </lineage>
</organism>
<evidence type="ECO:0000313" key="2">
    <source>
        <dbReference type="EMBL" id="OEV11440.1"/>
    </source>
</evidence>
<dbReference type="GO" id="GO:0046503">
    <property type="term" value="P:glycerolipid catabolic process"/>
    <property type="evidence" value="ECO:0007669"/>
    <property type="project" value="TreeGrafter"/>
</dbReference>
<dbReference type="Gene3D" id="3.40.50.1820">
    <property type="entry name" value="alpha/beta hydrolase"/>
    <property type="match status" value="1"/>
</dbReference>
<dbReference type="RefSeq" id="WP_070017000.1">
    <property type="nucleotide sequence ID" value="NZ_LJGW01000223.1"/>
</dbReference>
<dbReference type="Pfam" id="PF00561">
    <property type="entry name" value="Abhydrolase_1"/>
    <property type="match status" value="1"/>
</dbReference>
<gene>
    <name evidence="2" type="ORF">AN218_12995</name>
</gene>
<evidence type="ECO:0000259" key="1">
    <source>
        <dbReference type="Pfam" id="PF00561"/>
    </source>
</evidence>
<comment type="caution">
    <text evidence="2">The sequence shown here is derived from an EMBL/GenBank/DDBJ whole genome shotgun (WGS) entry which is preliminary data.</text>
</comment>
<sequence length="288" mass="30712">MEHEIDIAPGVRLWAEERGDPDAAALLLVMGANASGLAWPDSLVDALARHHRVVRYDHRDTGRSSWSFDDEPYALTDLAADAVGVLDALGVERAHVVGMSVGGMLTQLLLLDHPDRTATATFIGTTPMSGGPTDPPFDLDPDVLAMWATMNEPRDREAELDWRVEHWRLLNGGRLPFDPGEFRRMEERIMAHAGRHDSPNAHARAGQEGFDRGAELAAVTTPALVIDSPADPLAGTASARHLASLLGNARLVTVPGLGHALPEAVVPQLAEVILGHTAPDTAGTSASA</sequence>
<dbReference type="Proteomes" id="UP000176005">
    <property type="component" value="Unassembled WGS sequence"/>
</dbReference>
<reference evidence="2 3" key="1">
    <citation type="journal article" date="2016" name="Front. Microbiol.">
        <title>Comparative Genomics Analysis of Streptomyces Species Reveals Their Adaptation to the Marine Environment and Their Diversity at the Genomic Level.</title>
        <authorList>
            <person name="Tian X."/>
            <person name="Zhang Z."/>
            <person name="Yang T."/>
            <person name="Chen M."/>
            <person name="Li J."/>
            <person name="Chen F."/>
            <person name="Yang J."/>
            <person name="Li W."/>
            <person name="Zhang B."/>
            <person name="Zhang Z."/>
            <person name="Wu J."/>
            <person name="Zhang C."/>
            <person name="Long L."/>
            <person name="Xiao J."/>
        </authorList>
    </citation>
    <scope>NUCLEOTIDE SEQUENCE [LARGE SCALE GENOMIC DNA]</scope>
    <source>
        <strain evidence="2 3">SCSIO 10429</strain>
    </source>
</reference>
<dbReference type="EMBL" id="LJGW01000223">
    <property type="protein sequence ID" value="OEV11440.1"/>
    <property type="molecule type" value="Genomic_DNA"/>
</dbReference>
<feature type="domain" description="AB hydrolase-1" evidence="1">
    <location>
        <begin position="25"/>
        <end position="260"/>
    </location>
</feature>
<dbReference type="InterPro" id="IPR029058">
    <property type="entry name" value="AB_hydrolase_fold"/>
</dbReference>
<dbReference type="AlphaFoldDB" id="A0A1E7L5I5"/>
<name>A0A1E7L5I5_9ACTN</name>
<evidence type="ECO:0000313" key="3">
    <source>
        <dbReference type="Proteomes" id="UP000176005"/>
    </source>
</evidence>